<dbReference type="PANTHER" id="PTHR37723:SF1">
    <property type="entry name" value="PROTEIN FAR-RED-ELONGATED HYPOCOTYL 1-LIKE"/>
    <property type="match status" value="1"/>
</dbReference>
<keyword evidence="2" id="KW-1185">Reference proteome</keyword>
<dbReference type="AlphaFoldDB" id="A0A803MM78"/>
<dbReference type="KEGG" id="cqi:110707517"/>
<evidence type="ECO:0000313" key="2">
    <source>
        <dbReference type="Proteomes" id="UP000596660"/>
    </source>
</evidence>
<reference evidence="1" key="1">
    <citation type="journal article" date="2017" name="Nature">
        <title>The genome of Chenopodium quinoa.</title>
        <authorList>
            <person name="Jarvis D.E."/>
            <person name="Ho Y.S."/>
            <person name="Lightfoot D.J."/>
            <person name="Schmoeckel S.M."/>
            <person name="Li B."/>
            <person name="Borm T.J.A."/>
            <person name="Ohyanagi H."/>
            <person name="Mineta K."/>
            <person name="Michell C.T."/>
            <person name="Saber N."/>
            <person name="Kharbatia N.M."/>
            <person name="Rupper R.R."/>
            <person name="Sharp A.R."/>
            <person name="Dally N."/>
            <person name="Boughton B.A."/>
            <person name="Woo Y.H."/>
            <person name="Gao G."/>
            <person name="Schijlen E.G.W.M."/>
            <person name="Guo X."/>
            <person name="Momin A.A."/>
            <person name="Negrao S."/>
            <person name="Al-Babili S."/>
            <person name="Gehring C."/>
            <person name="Roessner U."/>
            <person name="Jung C."/>
            <person name="Murphy K."/>
            <person name="Arold S.T."/>
            <person name="Gojobori T."/>
            <person name="van der Linden C.G."/>
            <person name="van Loo E.N."/>
            <person name="Jellen E.N."/>
            <person name="Maughan P.J."/>
            <person name="Tester M."/>
        </authorList>
    </citation>
    <scope>NUCLEOTIDE SEQUENCE [LARGE SCALE GENOMIC DNA]</scope>
    <source>
        <strain evidence="1">cv. PI 614886</strain>
    </source>
</reference>
<dbReference type="GO" id="GO:0009639">
    <property type="term" value="P:response to red or far red light"/>
    <property type="evidence" value="ECO:0007669"/>
    <property type="project" value="InterPro"/>
</dbReference>
<dbReference type="GO" id="GO:0061608">
    <property type="term" value="F:nuclear import signal receptor activity"/>
    <property type="evidence" value="ECO:0007669"/>
    <property type="project" value="TreeGrafter"/>
</dbReference>
<accession>A0A803MM78</accession>
<reference evidence="1" key="2">
    <citation type="submission" date="2021-03" db="UniProtKB">
        <authorList>
            <consortium name="EnsemblPlants"/>
        </authorList>
    </citation>
    <scope>IDENTIFICATION</scope>
</reference>
<gene>
    <name evidence="1" type="primary">LOC110707517</name>
</gene>
<dbReference type="GO" id="GO:0016607">
    <property type="term" value="C:nuclear speck"/>
    <property type="evidence" value="ECO:0007669"/>
    <property type="project" value="TreeGrafter"/>
</dbReference>
<protein>
    <submittedName>
        <fullName evidence="1">Uncharacterized protein</fullName>
    </submittedName>
</protein>
<dbReference type="OrthoDB" id="1930763at2759"/>
<organism evidence="1 2">
    <name type="scientific">Chenopodium quinoa</name>
    <name type="common">Quinoa</name>
    <dbReference type="NCBI Taxonomy" id="63459"/>
    <lineage>
        <taxon>Eukaryota</taxon>
        <taxon>Viridiplantae</taxon>
        <taxon>Streptophyta</taxon>
        <taxon>Embryophyta</taxon>
        <taxon>Tracheophyta</taxon>
        <taxon>Spermatophyta</taxon>
        <taxon>Magnoliopsida</taxon>
        <taxon>eudicotyledons</taxon>
        <taxon>Gunneridae</taxon>
        <taxon>Pentapetalae</taxon>
        <taxon>Caryophyllales</taxon>
        <taxon>Chenopodiaceae</taxon>
        <taxon>Chenopodioideae</taxon>
        <taxon>Atripliceae</taxon>
        <taxon>Chenopodium</taxon>
    </lineage>
</organism>
<dbReference type="GO" id="GO:0051457">
    <property type="term" value="P:maintenance of protein location in nucleus"/>
    <property type="evidence" value="ECO:0007669"/>
    <property type="project" value="TreeGrafter"/>
</dbReference>
<sequence length="205" mass="22559">MKLVGSNLKKRKQLAVAAEDFGLPAPKHVCYEAADESECGSLRSANEEGAEFLNMLVESTQDSNSFPGGSQSSTEVVFEAGFRKTESYDEASTSWANSRPVTSGIDSLSLESGIFNAKGDDMEENHLPHQESTIGWYDVDCLEECIDAQYYRDSKAHVSEQLEGLLSSSGIPSSDRWIADGEGDMGRQKPTIDQEFEQYFSTLML</sequence>
<dbReference type="Gramene" id="AUR62032040-RA">
    <property type="protein sequence ID" value="AUR62032040-RA:cds"/>
    <property type="gene ID" value="AUR62032040"/>
</dbReference>
<dbReference type="Proteomes" id="UP000596660">
    <property type="component" value="Unplaced"/>
</dbReference>
<dbReference type="RefSeq" id="XP_021741222.1">
    <property type="nucleotide sequence ID" value="XM_021885530.1"/>
</dbReference>
<evidence type="ECO:0000313" key="1">
    <source>
        <dbReference type="EnsemblPlants" id="AUR62032040-RA:cds"/>
    </source>
</evidence>
<dbReference type="RefSeq" id="XP_021741223.1">
    <property type="nucleotide sequence ID" value="XM_021885531.1"/>
</dbReference>
<dbReference type="GO" id="GO:0005737">
    <property type="term" value="C:cytoplasm"/>
    <property type="evidence" value="ECO:0007669"/>
    <property type="project" value="TreeGrafter"/>
</dbReference>
<proteinExistence type="predicted"/>
<dbReference type="GeneID" id="110707517"/>
<dbReference type="PANTHER" id="PTHR37723">
    <property type="entry name" value="PROTEIN FAR-RED ELONGATED HYPOCOTYL 1"/>
    <property type="match status" value="1"/>
</dbReference>
<name>A0A803MM78_CHEQI</name>
<dbReference type="InterPro" id="IPR037766">
    <property type="entry name" value="FHY1"/>
</dbReference>
<dbReference type="EnsemblPlants" id="AUR62032040-RA">
    <property type="protein sequence ID" value="AUR62032040-RA:cds"/>
    <property type="gene ID" value="AUR62032040"/>
</dbReference>